<dbReference type="InterPro" id="IPR029068">
    <property type="entry name" value="Glyas_Bleomycin-R_OHBP_Dase"/>
</dbReference>
<dbReference type="SUPFAM" id="SSF88946">
    <property type="entry name" value="Sigma2 domain of RNA polymerase sigma factors"/>
    <property type="match status" value="1"/>
</dbReference>
<evidence type="ECO:0000256" key="5">
    <source>
        <dbReference type="ARBA" id="ARBA00023163"/>
    </source>
</evidence>
<protein>
    <submittedName>
        <fullName evidence="8">RNA polymerase sigma factor</fullName>
    </submittedName>
</protein>
<dbReference type="Pfam" id="PF04542">
    <property type="entry name" value="Sigma70_r2"/>
    <property type="match status" value="1"/>
</dbReference>
<dbReference type="GO" id="GO:0003677">
    <property type="term" value="F:DNA binding"/>
    <property type="evidence" value="ECO:0007669"/>
    <property type="project" value="UniProtKB-KW"/>
</dbReference>
<dbReference type="InterPro" id="IPR013324">
    <property type="entry name" value="RNA_pol_sigma_r3/r4-like"/>
</dbReference>
<proteinExistence type="inferred from homology"/>
<comment type="caution">
    <text evidence="8">The sequence shown here is derived from an EMBL/GenBank/DDBJ whole genome shotgun (WGS) entry which is preliminary data.</text>
</comment>
<dbReference type="Proteomes" id="UP000307943">
    <property type="component" value="Unassembled WGS sequence"/>
</dbReference>
<keyword evidence="4" id="KW-0238">DNA-binding</keyword>
<sequence length="233" mass="26998">MKPGVPAFHDEFQMLFQPYREAVLRFCQLITGNPWDAEDVFQETLLRTYRASLQNPSMTVNKSFLFRIATNVWIDWCRKNKLSPNPLAEDEIEYRDEAFDLHEAMECLLTALEPRQAAILLLIDVFGFASGEAAQMFESTEGAVKATLHRARSALKKQAETNRIERLVERQPMLIGRFLDAFRNDDPLAIREIYMELRRTGLEIETFPQGQRLCFRFKDPEGNVIVVCSPHLR</sequence>
<gene>
    <name evidence="8" type="ORF">FE784_32410</name>
</gene>
<accession>A0A5C4SZ72</accession>
<dbReference type="OrthoDB" id="2381154at2"/>
<dbReference type="GO" id="GO:0016987">
    <property type="term" value="F:sigma factor activity"/>
    <property type="evidence" value="ECO:0007669"/>
    <property type="project" value="UniProtKB-KW"/>
</dbReference>
<dbReference type="PANTHER" id="PTHR43133">
    <property type="entry name" value="RNA POLYMERASE ECF-TYPE SIGMA FACTO"/>
    <property type="match status" value="1"/>
</dbReference>
<dbReference type="InterPro" id="IPR036388">
    <property type="entry name" value="WH-like_DNA-bd_sf"/>
</dbReference>
<dbReference type="Gene3D" id="1.10.1740.10">
    <property type="match status" value="1"/>
</dbReference>
<evidence type="ECO:0000313" key="9">
    <source>
        <dbReference type="Proteomes" id="UP000307943"/>
    </source>
</evidence>
<feature type="domain" description="RNA polymerase sigma-70 region 2" evidence="6">
    <location>
        <begin position="15"/>
        <end position="81"/>
    </location>
</feature>
<dbReference type="GO" id="GO:0006352">
    <property type="term" value="P:DNA-templated transcription initiation"/>
    <property type="evidence" value="ECO:0007669"/>
    <property type="project" value="InterPro"/>
</dbReference>
<evidence type="ECO:0000259" key="6">
    <source>
        <dbReference type="Pfam" id="PF04542"/>
    </source>
</evidence>
<dbReference type="InterPro" id="IPR039425">
    <property type="entry name" value="RNA_pol_sigma-70-like"/>
</dbReference>
<dbReference type="NCBIfam" id="TIGR02937">
    <property type="entry name" value="sigma70-ECF"/>
    <property type="match status" value="1"/>
</dbReference>
<keyword evidence="2" id="KW-0805">Transcription regulation</keyword>
<feature type="domain" description="RNA polymerase sigma factor 70 region 4 type 2" evidence="7">
    <location>
        <begin position="103"/>
        <end position="155"/>
    </location>
</feature>
<keyword evidence="5" id="KW-0804">Transcription</keyword>
<dbReference type="RefSeq" id="WP_139606399.1">
    <property type="nucleotide sequence ID" value="NZ_VDCQ01000065.1"/>
</dbReference>
<dbReference type="InterPro" id="IPR013325">
    <property type="entry name" value="RNA_pol_sigma_r2"/>
</dbReference>
<keyword evidence="9" id="KW-1185">Reference proteome</keyword>
<dbReference type="PANTHER" id="PTHR43133:SF8">
    <property type="entry name" value="RNA POLYMERASE SIGMA FACTOR HI_1459-RELATED"/>
    <property type="match status" value="1"/>
</dbReference>
<evidence type="ECO:0000313" key="8">
    <source>
        <dbReference type="EMBL" id="TNJ62128.1"/>
    </source>
</evidence>
<evidence type="ECO:0000256" key="2">
    <source>
        <dbReference type="ARBA" id="ARBA00023015"/>
    </source>
</evidence>
<dbReference type="InterPro" id="IPR013249">
    <property type="entry name" value="RNA_pol_sigma70_r4_t2"/>
</dbReference>
<keyword evidence="3" id="KW-0731">Sigma factor</keyword>
<organism evidence="8 9">
    <name type="scientific">Paenibacillus hemerocallicola</name>
    <dbReference type="NCBI Taxonomy" id="1172614"/>
    <lineage>
        <taxon>Bacteria</taxon>
        <taxon>Bacillati</taxon>
        <taxon>Bacillota</taxon>
        <taxon>Bacilli</taxon>
        <taxon>Bacillales</taxon>
        <taxon>Paenibacillaceae</taxon>
        <taxon>Paenibacillus</taxon>
    </lineage>
</organism>
<comment type="similarity">
    <text evidence="1">Belongs to the sigma-70 factor family. ECF subfamily.</text>
</comment>
<dbReference type="SUPFAM" id="SSF88659">
    <property type="entry name" value="Sigma3 and sigma4 domains of RNA polymerase sigma factors"/>
    <property type="match status" value="1"/>
</dbReference>
<dbReference type="SUPFAM" id="SSF54593">
    <property type="entry name" value="Glyoxalase/Bleomycin resistance protein/Dihydroxybiphenyl dioxygenase"/>
    <property type="match status" value="1"/>
</dbReference>
<dbReference type="Gene3D" id="1.10.10.10">
    <property type="entry name" value="Winged helix-like DNA-binding domain superfamily/Winged helix DNA-binding domain"/>
    <property type="match status" value="1"/>
</dbReference>
<reference evidence="8 9" key="1">
    <citation type="submission" date="2019-05" db="EMBL/GenBank/DDBJ databases">
        <title>We sequenced the genome of Paenibacillus hemerocallicola KCTC 33185 for further insight into its adaptation and study the phylogeny of Paenibacillus.</title>
        <authorList>
            <person name="Narsing Rao M.P."/>
        </authorList>
    </citation>
    <scope>NUCLEOTIDE SEQUENCE [LARGE SCALE GENOMIC DNA]</scope>
    <source>
        <strain evidence="8 9">KCTC 33185</strain>
    </source>
</reference>
<name>A0A5C4SZ72_9BACL</name>
<evidence type="ECO:0000256" key="3">
    <source>
        <dbReference type="ARBA" id="ARBA00023082"/>
    </source>
</evidence>
<dbReference type="InterPro" id="IPR014284">
    <property type="entry name" value="RNA_pol_sigma-70_dom"/>
</dbReference>
<evidence type="ECO:0000256" key="4">
    <source>
        <dbReference type="ARBA" id="ARBA00023125"/>
    </source>
</evidence>
<dbReference type="InterPro" id="IPR007627">
    <property type="entry name" value="RNA_pol_sigma70_r2"/>
</dbReference>
<evidence type="ECO:0000256" key="1">
    <source>
        <dbReference type="ARBA" id="ARBA00010641"/>
    </source>
</evidence>
<evidence type="ECO:0000259" key="7">
    <source>
        <dbReference type="Pfam" id="PF08281"/>
    </source>
</evidence>
<dbReference type="AlphaFoldDB" id="A0A5C4SZ72"/>
<dbReference type="EMBL" id="VDCQ01000065">
    <property type="protein sequence ID" value="TNJ62128.1"/>
    <property type="molecule type" value="Genomic_DNA"/>
</dbReference>
<dbReference type="Pfam" id="PF08281">
    <property type="entry name" value="Sigma70_r4_2"/>
    <property type="match status" value="1"/>
</dbReference>